<dbReference type="Proteomes" id="UP001431131">
    <property type="component" value="Unassembled WGS sequence"/>
</dbReference>
<dbReference type="AlphaFoldDB" id="A0AAW5E299"/>
<keyword evidence="2" id="KW-1185">Reference proteome</keyword>
<reference evidence="1" key="1">
    <citation type="submission" date="2022-02" db="EMBL/GenBank/DDBJ databases">
        <title>Fredinandcohnia quinoae sp. nov. isolated from Chenopodium quinoa seeds.</title>
        <authorList>
            <person name="Saati-Santamaria Z."/>
            <person name="Flores-Felix J.D."/>
            <person name="Igual J.M."/>
            <person name="Velazquez E."/>
            <person name="Garcia-Fraile P."/>
            <person name="Martinez-Molina E."/>
        </authorList>
    </citation>
    <scope>NUCLEOTIDE SEQUENCE</scope>
    <source>
        <strain evidence="1">SECRCQ15</strain>
    </source>
</reference>
<dbReference type="EMBL" id="JAKTTI010000032">
    <property type="protein sequence ID" value="MCH1627030.1"/>
    <property type="molecule type" value="Genomic_DNA"/>
</dbReference>
<gene>
    <name evidence="1" type="ORF">MJG50_16975</name>
</gene>
<evidence type="ECO:0000313" key="1">
    <source>
        <dbReference type="EMBL" id="MCH1627030.1"/>
    </source>
</evidence>
<sequence length="80" mass="9759">MSNRKREQVIRVDNLVIHAKNVEIINEGRDHDYPRRDHDYPRRDPWGFFWGRQQPSNLGEQEEIMDVEVEDENIEDHHHN</sequence>
<comment type="caution">
    <text evidence="1">The sequence shown here is derived from an EMBL/GenBank/DDBJ whole genome shotgun (WGS) entry which is preliminary data.</text>
</comment>
<name>A0AAW5E299_9BACI</name>
<accession>A0AAW5E299</accession>
<proteinExistence type="predicted"/>
<protein>
    <submittedName>
        <fullName evidence="1">Uncharacterized protein</fullName>
    </submittedName>
</protein>
<evidence type="ECO:0000313" key="2">
    <source>
        <dbReference type="Proteomes" id="UP001431131"/>
    </source>
</evidence>
<dbReference type="RefSeq" id="WP_240256946.1">
    <property type="nucleotide sequence ID" value="NZ_JAKTTI010000032.1"/>
</dbReference>
<organism evidence="1 2">
    <name type="scientific">Fredinandcohnia quinoae</name>
    <dbReference type="NCBI Taxonomy" id="2918902"/>
    <lineage>
        <taxon>Bacteria</taxon>
        <taxon>Bacillati</taxon>
        <taxon>Bacillota</taxon>
        <taxon>Bacilli</taxon>
        <taxon>Bacillales</taxon>
        <taxon>Bacillaceae</taxon>
        <taxon>Fredinandcohnia</taxon>
    </lineage>
</organism>